<feature type="modified residue" description="Phosphohistidine" evidence="9">
    <location>
        <position position="822"/>
    </location>
</feature>
<feature type="modified residue" description="Phosphohistidine" evidence="9">
    <location>
        <position position="1037"/>
    </location>
</feature>
<feature type="modified residue" description="4-aspartylphosphate" evidence="10">
    <location>
        <position position="1654"/>
    </location>
</feature>
<evidence type="ECO:0000313" key="17">
    <source>
        <dbReference type="Proteomes" id="UP000297706"/>
    </source>
</evidence>
<dbReference type="Gene3D" id="3.30.565.10">
    <property type="entry name" value="Histidine kinase-like ATPase, C-terminal domain"/>
    <property type="match status" value="1"/>
</dbReference>
<dbReference type="InterPro" id="IPR036890">
    <property type="entry name" value="HATPase_C_sf"/>
</dbReference>
<dbReference type="SMART" id="SM00260">
    <property type="entry name" value="CheW"/>
    <property type="match status" value="1"/>
</dbReference>
<keyword evidence="17" id="KW-1185">Reference proteome</keyword>
<dbReference type="SMART" id="SM00073">
    <property type="entry name" value="HPT"/>
    <property type="match status" value="3"/>
</dbReference>
<dbReference type="InterPro" id="IPR004358">
    <property type="entry name" value="Sig_transdc_His_kin-like_C"/>
</dbReference>
<feature type="domain" description="HPt" evidence="15">
    <location>
        <begin position="627"/>
        <end position="734"/>
    </location>
</feature>
<dbReference type="GO" id="GO:0000155">
    <property type="term" value="F:phosphorelay sensor kinase activity"/>
    <property type="evidence" value="ECO:0007669"/>
    <property type="project" value="InterPro"/>
</dbReference>
<dbReference type="GO" id="GO:0006935">
    <property type="term" value="P:chemotaxis"/>
    <property type="evidence" value="ECO:0007669"/>
    <property type="project" value="InterPro"/>
</dbReference>
<organism evidence="16 17">
    <name type="scientific">Methylotenera oryzisoli</name>
    <dbReference type="NCBI Taxonomy" id="2080758"/>
    <lineage>
        <taxon>Bacteria</taxon>
        <taxon>Pseudomonadati</taxon>
        <taxon>Pseudomonadota</taxon>
        <taxon>Betaproteobacteria</taxon>
        <taxon>Nitrosomonadales</taxon>
        <taxon>Methylophilaceae</taxon>
        <taxon>Methylotenera</taxon>
    </lineage>
</organism>
<feature type="domain" description="HPt" evidence="15">
    <location>
        <begin position="2"/>
        <end position="106"/>
    </location>
</feature>
<dbReference type="InterPro" id="IPR008207">
    <property type="entry name" value="Sig_transdc_His_kin_Hpt_dom"/>
</dbReference>
<keyword evidence="7" id="KW-0902">Two-component regulatory system</keyword>
<dbReference type="PRINTS" id="PR00344">
    <property type="entry name" value="BCTRLSENSOR"/>
</dbReference>
<dbReference type="Pfam" id="PF01584">
    <property type="entry name" value="CheW"/>
    <property type="match status" value="1"/>
</dbReference>
<keyword evidence="6" id="KW-0418">Kinase</keyword>
<proteinExistence type="predicted"/>
<dbReference type="PROSITE" id="PS50894">
    <property type="entry name" value="HPT"/>
    <property type="match status" value="4"/>
</dbReference>
<evidence type="ECO:0000256" key="1">
    <source>
        <dbReference type="ARBA" id="ARBA00000085"/>
    </source>
</evidence>
<dbReference type="CDD" id="cd00088">
    <property type="entry name" value="HPT"/>
    <property type="match status" value="2"/>
</dbReference>
<sequence length="1723" mass="188492">MPEAFDTGPLSWVKDEIDQSLQKVLESFNEVNQNPSEFANLRFTIAHLYQVSGALDMVGLEGCKRYCHELEKLADRLAKQQTAVSQEVMDHLISAVEALSKYLQDLLNGQPDQPIRLYKPLKPIVEAQGETLDESELFFPDVDNSAPKDLPSNPIEESSIPIFVSEQRAAFQKSLLDWLRTKDAMALDGMRDAVAKVQQVQSKSAPRTLWWTASAFTDALAQEKVADNPGAKKLCSKLDRQLRNVAMGDAKVPSRLLRDLLYYVAISDRSTDTIAAVKNTFELDAALPSVTQAAEAVSSNAAEQAALAQLIADIPTLKDLWSNISVNDVAASALDLTTLVNKFEHILNTVQQGLNHVGVVSLFNTTYQTTEGLQHDAAKLNDVAFIEVAASLNLLESSCDHYQQLDAEANQKINTQISRLHAVMRGETLAPAVDEFAQAQHDATLVEAVAKQVLAALEIVEKALDSFFRNPENTAELEEASKPLQQISAAFDMLEMPVPKSIAQLSVNFVEHFRDHDSTGHLPVFELIAENLSMLGLYAEELPNVHSEAERALADALLRLEQAADRLGLTSSALITPALVLADSSPTEDVLAVDLSAIDLNLSDDAEAQAEAMPARVAENVADEVLDQAFDAELLDIFLAEAEEVLAALAQNLQALRVNATDSEAFVEVRRSYHTLKGSGRTVGLLGLGEVAWAVENLLNVVLERKTFPTSAILAFVEKVSAAFANWVAELQQAQKVALNPAPFQQQAAALISELEQNAAEAKPVVQKEEVLIGGTRKLSKAFFNIFLGEAQQHLQALIDAHAALVENSTDLPTPESCRAAHTLGSNALTAGFKAIGDLARALEHWLDEHHSTWTAQHIALYGNVVKALADGLEKAKALKNPRSSRALILALSESTAAMQASATQEAEAAVLEIERAEKSKKKSKSKAKAAEVPVEAVQEDVPPEIGLEAANLALVDLVQDELVSAEPLVELPVEPSALLAAEQALLRKDAIVNDELLALFVEEARELIPQIGKDLRGWRINPKEAEYPDSLQRALHTLKGSARMAGQAAIGDSVHGMEDHVIRALRHQVTVDDFDAMFVEFDRIGYMLEDIVGDMSSAVTSDTPAQAKVKAATPKSTRQSERKTQFLRMRADVLDRLINEAGEVSIMRSRMDREMQNFKQSSTDLTDSISRLRSYLRELEIEAETQLQSRMSLLQEANETFDPLEFDRFTRLQELTRMMAESVNDVATIQHGLLLNLDQTDAALQQQNRMNRELQQGLMTVRMLPFSTISERLQRIVRQTARELNKRVEMTIEGESIELDRGVLDKMGAPLEHLLRNAVAHGLESTSERVKLGKSEVGHIKLKISLENDEITLVITDDGAGVNLAKVKQKAVEKGLFSADQEVSDQALMTIIFEPGFSTADTVSQIAGRGVGLDAVRSDIAALGGRIDVSNASGLGAMFNIYLPVTLSVAQVVLARVGTQIYAIPSVMVEQVQKLKSLDLSDAYNANKISWAGREYPLHFLSKLVGDVDHIAQAHTYTPVVLLRSGAYRTALHVDELIGNQEVVMKPMGTQLSHVPGMIGATVMGDGAIILVINPVLLANREELASGSIKVTNVAPVVEKLKKVALVVDDSLTMRKVLSRVLERDGFEVVTANDGMDAIQKLQLISPAIILTDIEMPRMDGFEFSRYVRDNVQTSHTPLIIISSRTAEKHRNVATDIGVNAFLGKPVQDEVLIEQVHALLNH</sequence>
<evidence type="ECO:0000256" key="5">
    <source>
        <dbReference type="ARBA" id="ARBA00022679"/>
    </source>
</evidence>
<dbReference type="Pfam" id="PF01627">
    <property type="entry name" value="Hpt"/>
    <property type="match status" value="3"/>
</dbReference>
<evidence type="ECO:0000259" key="12">
    <source>
        <dbReference type="PROSITE" id="PS50109"/>
    </source>
</evidence>
<dbReference type="SUPFAM" id="SSF52172">
    <property type="entry name" value="CheY-like"/>
    <property type="match status" value="1"/>
</dbReference>
<dbReference type="Gene3D" id="1.20.120.160">
    <property type="entry name" value="HPT domain"/>
    <property type="match status" value="4"/>
</dbReference>
<dbReference type="Pfam" id="PF00072">
    <property type="entry name" value="Response_reg"/>
    <property type="match status" value="1"/>
</dbReference>
<evidence type="ECO:0000259" key="14">
    <source>
        <dbReference type="PROSITE" id="PS50851"/>
    </source>
</evidence>
<feature type="coiled-coil region" evidence="11">
    <location>
        <begin position="900"/>
        <end position="927"/>
    </location>
</feature>
<comment type="caution">
    <text evidence="16">The sequence shown here is derived from an EMBL/GenBank/DDBJ whole genome shotgun (WGS) entry which is preliminary data.</text>
</comment>
<dbReference type="InterPro" id="IPR036641">
    <property type="entry name" value="HPT_dom_sf"/>
</dbReference>
<dbReference type="SMART" id="SM00387">
    <property type="entry name" value="HATPase_c"/>
    <property type="match status" value="1"/>
</dbReference>
<comment type="catalytic activity">
    <reaction evidence="1">
        <text>ATP + protein L-histidine = ADP + protein N-phospho-L-histidine.</text>
        <dbReference type="EC" id="2.7.13.3"/>
    </reaction>
</comment>
<dbReference type="SUPFAM" id="SSF47226">
    <property type="entry name" value="Histidine-containing phosphotransfer domain, HPT domain"/>
    <property type="match status" value="4"/>
</dbReference>
<evidence type="ECO:0000256" key="6">
    <source>
        <dbReference type="ARBA" id="ARBA00022777"/>
    </source>
</evidence>
<feature type="domain" description="CheW-like" evidence="14">
    <location>
        <begin position="1450"/>
        <end position="1585"/>
    </location>
</feature>
<dbReference type="PROSITE" id="PS50109">
    <property type="entry name" value="HIS_KIN"/>
    <property type="match status" value="1"/>
</dbReference>
<dbReference type="Pfam" id="PF02518">
    <property type="entry name" value="HATPase_c"/>
    <property type="match status" value="1"/>
</dbReference>
<comment type="caution">
    <text evidence="9">Lacks conserved residue(s) required for the propagation of feature annotation.</text>
</comment>
<feature type="modified residue" description="Phosphohistidine" evidence="9">
    <location>
        <position position="674"/>
    </location>
</feature>
<dbReference type="InterPro" id="IPR004105">
    <property type="entry name" value="CheA-like_dim"/>
</dbReference>
<dbReference type="Gene3D" id="3.40.50.2300">
    <property type="match status" value="1"/>
</dbReference>
<dbReference type="SUPFAM" id="SSF50341">
    <property type="entry name" value="CheW-like"/>
    <property type="match status" value="1"/>
</dbReference>
<feature type="domain" description="HPt" evidence="15">
    <location>
        <begin position="990"/>
        <end position="1092"/>
    </location>
</feature>
<dbReference type="Pfam" id="PF26379">
    <property type="entry name" value="FimL_2nd"/>
    <property type="match status" value="1"/>
</dbReference>
<protein>
    <recommendedName>
        <fullName evidence="3">Chemotaxis protein CheA</fullName>
        <ecNumber evidence="2">2.7.13.3</ecNumber>
    </recommendedName>
</protein>
<dbReference type="OrthoDB" id="9803176at2"/>
<evidence type="ECO:0000256" key="8">
    <source>
        <dbReference type="ARBA" id="ARBA00035100"/>
    </source>
</evidence>
<feature type="domain" description="HPt" evidence="15">
    <location>
        <begin position="776"/>
        <end position="883"/>
    </location>
</feature>
<dbReference type="PROSITE" id="PS50851">
    <property type="entry name" value="CHEW"/>
    <property type="match status" value="1"/>
</dbReference>
<reference evidence="16 17" key="1">
    <citation type="submission" date="2018-02" db="EMBL/GenBank/DDBJ databases">
        <title>A novel lanthanide dependent methylotroph, Methylotenera sp. La3113.</title>
        <authorList>
            <person name="Lv H."/>
            <person name="Tani A."/>
        </authorList>
    </citation>
    <scope>NUCLEOTIDE SEQUENCE [LARGE SCALE GENOMIC DNA]</scope>
    <source>
        <strain evidence="16 17">La3113</strain>
    </source>
</reference>
<dbReference type="RefSeq" id="WP_135276474.1">
    <property type="nucleotide sequence ID" value="NZ_PQVH01000002.1"/>
</dbReference>
<evidence type="ECO:0000256" key="2">
    <source>
        <dbReference type="ARBA" id="ARBA00012438"/>
    </source>
</evidence>
<dbReference type="InterPro" id="IPR001789">
    <property type="entry name" value="Sig_transdc_resp-reg_receiver"/>
</dbReference>
<dbReference type="InterPro" id="IPR058661">
    <property type="entry name" value="FimL_2nd"/>
</dbReference>
<dbReference type="InterPro" id="IPR051315">
    <property type="entry name" value="Bact_Chemotaxis_CheA"/>
</dbReference>
<accession>A0A4Y9VVQ0</accession>
<dbReference type="CDD" id="cd17546">
    <property type="entry name" value="REC_hyHK_CKI1_RcsC-like"/>
    <property type="match status" value="1"/>
</dbReference>
<feature type="domain" description="Histidine kinase" evidence="12">
    <location>
        <begin position="1183"/>
        <end position="1448"/>
    </location>
</feature>
<dbReference type="SMART" id="SM00448">
    <property type="entry name" value="REC"/>
    <property type="match status" value="1"/>
</dbReference>
<name>A0A4Y9VVQ0_9PROT</name>
<gene>
    <name evidence="16" type="ORF">C3Y98_02125</name>
</gene>
<dbReference type="PROSITE" id="PS50110">
    <property type="entry name" value="RESPONSE_REGULATORY"/>
    <property type="match status" value="1"/>
</dbReference>
<dbReference type="InterPro" id="IPR003594">
    <property type="entry name" value="HATPase_dom"/>
</dbReference>
<dbReference type="InterPro" id="IPR036061">
    <property type="entry name" value="CheW-like_dom_sf"/>
</dbReference>
<dbReference type="InterPro" id="IPR011006">
    <property type="entry name" value="CheY-like_superfamily"/>
</dbReference>
<keyword evidence="11" id="KW-0175">Coiled coil</keyword>
<dbReference type="SMART" id="SM01231">
    <property type="entry name" value="H-kinase_dim"/>
    <property type="match status" value="1"/>
</dbReference>
<comment type="function">
    <text evidence="8">Involved in the transmission of sensory signals from the chemoreceptors to the flagellar motors. CheA is autophosphorylated; it can transfer its phosphate group to either CheB or CheY.</text>
</comment>
<dbReference type="SUPFAM" id="SSF55874">
    <property type="entry name" value="ATPase domain of HSP90 chaperone/DNA topoisomerase II/histidine kinase"/>
    <property type="match status" value="1"/>
</dbReference>
<dbReference type="PANTHER" id="PTHR43395">
    <property type="entry name" value="SENSOR HISTIDINE KINASE CHEA"/>
    <property type="match status" value="1"/>
</dbReference>
<evidence type="ECO:0000259" key="13">
    <source>
        <dbReference type="PROSITE" id="PS50110"/>
    </source>
</evidence>
<evidence type="ECO:0000256" key="10">
    <source>
        <dbReference type="PROSITE-ProRule" id="PRU00169"/>
    </source>
</evidence>
<dbReference type="InterPro" id="IPR005467">
    <property type="entry name" value="His_kinase_dom"/>
</dbReference>
<evidence type="ECO:0000256" key="7">
    <source>
        <dbReference type="ARBA" id="ARBA00023012"/>
    </source>
</evidence>
<feature type="domain" description="Response regulatory" evidence="13">
    <location>
        <begin position="1605"/>
        <end position="1721"/>
    </location>
</feature>
<dbReference type="Gene3D" id="2.30.30.40">
    <property type="entry name" value="SH3 Domains"/>
    <property type="match status" value="1"/>
</dbReference>
<dbReference type="FunFam" id="3.30.565.10:FF:000016">
    <property type="entry name" value="Chemotaxis protein CheA, putative"/>
    <property type="match status" value="1"/>
</dbReference>
<evidence type="ECO:0000313" key="16">
    <source>
        <dbReference type="EMBL" id="TFW73165.1"/>
    </source>
</evidence>
<dbReference type="InterPro" id="IPR002545">
    <property type="entry name" value="CheW-lke_dom"/>
</dbReference>
<dbReference type="GO" id="GO:0005737">
    <property type="term" value="C:cytoplasm"/>
    <property type="evidence" value="ECO:0007669"/>
    <property type="project" value="InterPro"/>
</dbReference>
<evidence type="ECO:0000256" key="9">
    <source>
        <dbReference type="PROSITE-ProRule" id="PRU00110"/>
    </source>
</evidence>
<dbReference type="EMBL" id="PQVH01000002">
    <property type="protein sequence ID" value="TFW73165.1"/>
    <property type="molecule type" value="Genomic_DNA"/>
</dbReference>
<evidence type="ECO:0000256" key="11">
    <source>
        <dbReference type="SAM" id="Coils"/>
    </source>
</evidence>
<evidence type="ECO:0000259" key="15">
    <source>
        <dbReference type="PROSITE" id="PS50894"/>
    </source>
</evidence>
<dbReference type="Proteomes" id="UP000297706">
    <property type="component" value="Unassembled WGS sequence"/>
</dbReference>
<dbReference type="EC" id="2.7.13.3" evidence="2"/>
<evidence type="ECO:0000256" key="3">
    <source>
        <dbReference type="ARBA" id="ARBA00021495"/>
    </source>
</evidence>
<keyword evidence="4 10" id="KW-0597">Phosphoprotein</keyword>
<dbReference type="PANTHER" id="PTHR43395:SF8">
    <property type="entry name" value="HISTIDINE KINASE"/>
    <property type="match status" value="1"/>
</dbReference>
<evidence type="ECO:0000256" key="4">
    <source>
        <dbReference type="ARBA" id="ARBA00022553"/>
    </source>
</evidence>
<keyword evidence="5" id="KW-0808">Transferase</keyword>